<gene>
    <name evidence="1" type="ORF">J2S72_001161</name>
</gene>
<evidence type="ECO:0000313" key="1">
    <source>
        <dbReference type="EMBL" id="MDQ0275137.1"/>
    </source>
</evidence>
<keyword evidence="2" id="KW-1185">Reference proteome</keyword>
<dbReference type="EMBL" id="JAUSTN010000005">
    <property type="protein sequence ID" value="MDQ0275137.1"/>
    <property type="molecule type" value="Genomic_DNA"/>
</dbReference>
<comment type="caution">
    <text evidence="1">The sequence shown here is derived from an EMBL/GenBank/DDBJ whole genome shotgun (WGS) entry which is preliminary data.</text>
</comment>
<organism evidence="1 2">
    <name type="scientific">Peptoniphilus koenoeneniae</name>
    <dbReference type="NCBI Taxonomy" id="507751"/>
    <lineage>
        <taxon>Bacteria</taxon>
        <taxon>Bacillati</taxon>
        <taxon>Bacillota</taxon>
        <taxon>Tissierellia</taxon>
        <taxon>Tissierellales</taxon>
        <taxon>Peptoniphilaceae</taxon>
        <taxon>Peptoniphilus</taxon>
    </lineage>
</organism>
<proteinExistence type="predicted"/>
<name>A0ABU0AWF1_9FIRM</name>
<dbReference type="Proteomes" id="UP001236559">
    <property type="component" value="Unassembled WGS sequence"/>
</dbReference>
<evidence type="ECO:0000313" key="2">
    <source>
        <dbReference type="Proteomes" id="UP001236559"/>
    </source>
</evidence>
<dbReference type="RefSeq" id="WP_307495154.1">
    <property type="nucleotide sequence ID" value="NZ_JAUSTN010000005.1"/>
</dbReference>
<sequence>MSRFLREFFRPVTIEGQVIDSLRDTLNVISEDHLSIILKSHCLNEDVKKNDLYDFLPQAFEKDLKSLDGNLIKAFNDIYRGIIDYTKDETYIILKKFTDKGYIFIYTNNDGKYFNYRIPDEICQVFEKLLRL</sequence>
<protein>
    <submittedName>
        <fullName evidence="1">Uncharacterized protein</fullName>
    </submittedName>
</protein>
<accession>A0ABU0AWF1</accession>
<reference evidence="1 2" key="1">
    <citation type="submission" date="2023-07" db="EMBL/GenBank/DDBJ databases">
        <title>Genomic Encyclopedia of Type Strains, Phase IV (KMG-IV): sequencing the most valuable type-strain genomes for metagenomic binning, comparative biology and taxonomic classification.</title>
        <authorList>
            <person name="Goeker M."/>
        </authorList>
    </citation>
    <scope>NUCLEOTIDE SEQUENCE [LARGE SCALE GENOMIC DNA]</scope>
    <source>
        <strain evidence="1 2">DSM 22616</strain>
    </source>
</reference>